<keyword evidence="3 5" id="KW-0963">Cytoplasm</keyword>
<keyword evidence="5" id="KW-0968">Cytoplasmic vesicle</keyword>
<dbReference type="EMBL" id="OZ019896">
    <property type="protein sequence ID" value="CAK9223769.1"/>
    <property type="molecule type" value="Genomic_DNA"/>
</dbReference>
<evidence type="ECO:0000313" key="8">
    <source>
        <dbReference type="Proteomes" id="UP001497512"/>
    </source>
</evidence>
<sequence>MILCVLFSNRAGNVLLERFHGLPAEERLHWRSFLVKLVGENLKTARDDEVFVASHKSVFIVYTVTGDICVFAVGKDLYDELALMEVLNTVTSSVKDVCKKAPSERLFLEKYGKICLCLDEIVSQGSLEHTDKDRIRRLNRLKPLAES</sequence>
<dbReference type="PANTHER" id="PTHR11043:SF1">
    <property type="entry name" value="TSET COMPLEX MEMBER TSTD"/>
    <property type="match status" value="1"/>
</dbReference>
<dbReference type="InterPro" id="IPR022775">
    <property type="entry name" value="AP_mu_sigma_su"/>
</dbReference>
<evidence type="ECO:0000313" key="7">
    <source>
        <dbReference type="EMBL" id="CAK9223769.1"/>
    </source>
</evidence>
<keyword evidence="5" id="KW-0813">Transport</keyword>
<evidence type="ECO:0000256" key="4">
    <source>
        <dbReference type="ARBA" id="ARBA00023136"/>
    </source>
</evidence>
<comment type="subunit">
    <text evidence="5">Oligomeric complex that consists of at least the alpha, beta, beta', gamma, delta, epsilon and zeta subunits.</text>
</comment>
<keyword evidence="5" id="KW-0333">Golgi apparatus</keyword>
<keyword evidence="8" id="KW-1185">Reference proteome</keyword>
<keyword evidence="4 5" id="KW-0472">Membrane</keyword>
<name>A0ABP0UPM2_9BRYO</name>
<comment type="similarity">
    <text evidence="2 5">Belongs to the adaptor complexes small subunit family.</text>
</comment>
<organism evidence="7 8">
    <name type="scientific">Sphagnum troendelagicum</name>
    <dbReference type="NCBI Taxonomy" id="128251"/>
    <lineage>
        <taxon>Eukaryota</taxon>
        <taxon>Viridiplantae</taxon>
        <taxon>Streptophyta</taxon>
        <taxon>Embryophyta</taxon>
        <taxon>Bryophyta</taxon>
        <taxon>Sphagnophytina</taxon>
        <taxon>Sphagnopsida</taxon>
        <taxon>Sphagnales</taxon>
        <taxon>Sphagnaceae</taxon>
        <taxon>Sphagnum</taxon>
    </lineage>
</organism>
<dbReference type="InterPro" id="IPR011012">
    <property type="entry name" value="Longin-like_dom_sf"/>
</dbReference>
<dbReference type="PANTHER" id="PTHR11043">
    <property type="entry name" value="ZETA-COAT PROTEIN"/>
    <property type="match status" value="1"/>
</dbReference>
<dbReference type="InterPro" id="IPR039652">
    <property type="entry name" value="Coatomer_zeta"/>
</dbReference>
<dbReference type="Gene3D" id="3.30.450.60">
    <property type="match status" value="1"/>
</dbReference>
<feature type="domain" description="AP complex mu/sigma subunit" evidence="6">
    <location>
        <begin position="1"/>
        <end position="136"/>
    </location>
</feature>
<dbReference type="Proteomes" id="UP001497512">
    <property type="component" value="Chromosome 4"/>
</dbReference>
<evidence type="ECO:0000256" key="1">
    <source>
        <dbReference type="ARBA" id="ARBA00004395"/>
    </source>
</evidence>
<evidence type="ECO:0000256" key="2">
    <source>
        <dbReference type="ARBA" id="ARBA00006972"/>
    </source>
</evidence>
<keyword evidence="5" id="KW-0653">Protein transport</keyword>
<gene>
    <name evidence="7" type="ORF">CSSPTR1EN2_LOCUS16997</name>
</gene>
<dbReference type="SUPFAM" id="SSF64356">
    <property type="entry name" value="SNARE-like"/>
    <property type="match status" value="1"/>
</dbReference>
<comment type="subcellular location">
    <subcellularLocation>
        <location evidence="5">Cytoplasm</location>
    </subcellularLocation>
    <subcellularLocation>
        <location evidence="1 5">Golgi apparatus membrane</location>
        <topology evidence="1 5">Peripheral membrane protein</topology>
        <orientation evidence="5">Cytoplasmic side</orientation>
    </subcellularLocation>
    <subcellularLocation>
        <location evidence="5">Cytoplasmic vesicle</location>
        <location evidence="5">COPI-coated vesicle membrane</location>
        <topology evidence="5">Peripheral membrane protein</topology>
        <orientation evidence="5">Cytoplasmic side</orientation>
    </subcellularLocation>
</comment>
<protein>
    <recommendedName>
        <fullName evidence="5">Coatomer subunit zeta</fullName>
    </recommendedName>
</protein>
<keyword evidence="5" id="KW-0931">ER-Golgi transport</keyword>
<reference evidence="7" key="1">
    <citation type="submission" date="2024-02" db="EMBL/GenBank/DDBJ databases">
        <authorList>
            <consortium name="ELIXIR-Norway"/>
            <consortium name="Elixir Norway"/>
        </authorList>
    </citation>
    <scope>NUCLEOTIDE SEQUENCE</scope>
</reference>
<comment type="function">
    <text evidence="5">The zeta subunit may be involved in regulating the coat assembly and, hence, the rate of biosynthetic protein transport due to its association-dissociation properties with the coatomer complex.</text>
</comment>
<proteinExistence type="inferred from homology"/>
<evidence type="ECO:0000256" key="3">
    <source>
        <dbReference type="ARBA" id="ARBA00022490"/>
    </source>
</evidence>
<evidence type="ECO:0000259" key="6">
    <source>
        <dbReference type="Pfam" id="PF01217"/>
    </source>
</evidence>
<evidence type="ECO:0000256" key="5">
    <source>
        <dbReference type="RuleBase" id="RU366053"/>
    </source>
</evidence>
<accession>A0ABP0UPM2</accession>
<dbReference type="Pfam" id="PF01217">
    <property type="entry name" value="Clat_adaptor_s"/>
    <property type="match status" value="1"/>
</dbReference>